<reference evidence="10 11" key="1">
    <citation type="submission" date="2024-10" db="EMBL/GenBank/DDBJ databases">
        <title>Updated reference genomes for cyclostephanoid diatoms.</title>
        <authorList>
            <person name="Roberts W.R."/>
            <person name="Alverson A.J."/>
        </authorList>
    </citation>
    <scope>NUCLEOTIDE SEQUENCE [LARGE SCALE GENOMIC DNA]</scope>
    <source>
        <strain evidence="10 11">AJA228-03</strain>
    </source>
</reference>
<dbReference type="PANTHER" id="PTHR43731">
    <property type="entry name" value="RHOMBOID PROTEASE"/>
    <property type="match status" value="1"/>
</dbReference>
<evidence type="ECO:0000259" key="9">
    <source>
        <dbReference type="Pfam" id="PF01694"/>
    </source>
</evidence>
<dbReference type="Gene3D" id="1.20.1540.10">
    <property type="entry name" value="Rhomboid-like"/>
    <property type="match status" value="1"/>
</dbReference>
<dbReference type="InterPro" id="IPR035952">
    <property type="entry name" value="Rhomboid-like_sf"/>
</dbReference>
<accession>A0ABD3RWD0</accession>
<dbReference type="Proteomes" id="UP001530377">
    <property type="component" value="Unassembled WGS sequence"/>
</dbReference>
<evidence type="ECO:0000313" key="10">
    <source>
        <dbReference type="EMBL" id="KAL3816501.1"/>
    </source>
</evidence>
<dbReference type="Pfam" id="PF01694">
    <property type="entry name" value="Rhomboid"/>
    <property type="match status" value="1"/>
</dbReference>
<comment type="similarity">
    <text evidence="2">Belongs to the peptidase S54 family.</text>
</comment>
<organism evidence="10 11">
    <name type="scientific">Cyclostephanos tholiformis</name>
    <dbReference type="NCBI Taxonomy" id="382380"/>
    <lineage>
        <taxon>Eukaryota</taxon>
        <taxon>Sar</taxon>
        <taxon>Stramenopiles</taxon>
        <taxon>Ochrophyta</taxon>
        <taxon>Bacillariophyta</taxon>
        <taxon>Coscinodiscophyceae</taxon>
        <taxon>Thalassiosirophycidae</taxon>
        <taxon>Stephanodiscales</taxon>
        <taxon>Stephanodiscaceae</taxon>
        <taxon>Cyclostephanos</taxon>
    </lineage>
</organism>
<feature type="region of interest" description="Disordered" evidence="7">
    <location>
        <begin position="45"/>
        <end position="72"/>
    </location>
</feature>
<dbReference type="PANTHER" id="PTHR43731:SF14">
    <property type="entry name" value="PRESENILIN-ASSOCIATED RHOMBOID-LIKE PROTEIN, MITOCHONDRIAL"/>
    <property type="match status" value="1"/>
</dbReference>
<sequence length="547" mass="59768">MKAFIRAQPTALLYLTQSKISFVSTRHRTCCARKNGIVSRDCFGLNSSRENQDESPPKSNRNKGASDEDSIENDMEIKIKNEFIDFDEMEKKVFDDLPEYGTIRSLEPPYENYNPIDPLSVDDIEFWMEKINLRNKGRQKSERSWSRMFPWVSPLASILLPGRHYVVSSVRDGSPWWIGSHSNNFSDDFSSPKLIRAFISKPNAARDFIVTSNVVAFIYQIITAVWYLPGFNRVLAASVAGDAYAAAAMSGGLSSIPQWTPMEVVLRALGLIGGGAGVVIASGSTMSGATGRVIGRGPIAAHSMGPFFLDYAHQPYPLSSVQKHRYLSSAFLHGSLLHLGMNLRALLSLPLWLENGIGKGVYLSAYIVSIVTGNTAQTLSTLGDLSGRSASSLCIGASGGICGLYGLMLASLLKMGNADAAYYVMKHMLWLLIFGFLVPNVSNAGHLGGFAGGFLIGYLFGPGYERSYTLNRADGFARDKADREFRQMMGPGVYPSAKKAIFPLKYLWMGIGLAVMARPDLRLIPIALLKGIIEPGSLSGARVLLRS</sequence>
<evidence type="ECO:0000256" key="3">
    <source>
        <dbReference type="ARBA" id="ARBA00022692"/>
    </source>
</evidence>
<evidence type="ECO:0000256" key="7">
    <source>
        <dbReference type="SAM" id="MobiDB-lite"/>
    </source>
</evidence>
<comment type="caution">
    <text evidence="10">The sequence shown here is derived from an EMBL/GenBank/DDBJ whole genome shotgun (WGS) entry which is preliminary data.</text>
</comment>
<dbReference type="AlphaFoldDB" id="A0ABD3RWD0"/>
<evidence type="ECO:0000313" key="11">
    <source>
        <dbReference type="Proteomes" id="UP001530377"/>
    </source>
</evidence>
<dbReference type="GO" id="GO:0016787">
    <property type="term" value="F:hydrolase activity"/>
    <property type="evidence" value="ECO:0007669"/>
    <property type="project" value="UniProtKB-KW"/>
</dbReference>
<feature type="domain" description="Peptidase S54 rhomboid" evidence="9">
    <location>
        <begin position="322"/>
        <end position="461"/>
    </location>
</feature>
<protein>
    <recommendedName>
        <fullName evidence="9">Peptidase S54 rhomboid domain-containing protein</fullName>
    </recommendedName>
</protein>
<comment type="subcellular location">
    <subcellularLocation>
        <location evidence="1">Membrane</location>
        <topology evidence="1">Multi-pass membrane protein</topology>
    </subcellularLocation>
</comment>
<feature type="transmembrane region" description="Helical" evidence="8">
    <location>
        <begin position="360"/>
        <end position="378"/>
    </location>
</feature>
<dbReference type="EMBL" id="JALLPB020000145">
    <property type="protein sequence ID" value="KAL3816501.1"/>
    <property type="molecule type" value="Genomic_DNA"/>
</dbReference>
<feature type="transmembrane region" description="Helical" evidence="8">
    <location>
        <begin position="390"/>
        <end position="413"/>
    </location>
</feature>
<evidence type="ECO:0000256" key="1">
    <source>
        <dbReference type="ARBA" id="ARBA00004141"/>
    </source>
</evidence>
<evidence type="ECO:0000256" key="6">
    <source>
        <dbReference type="ARBA" id="ARBA00023136"/>
    </source>
</evidence>
<dbReference type="GO" id="GO:0016020">
    <property type="term" value="C:membrane"/>
    <property type="evidence" value="ECO:0007669"/>
    <property type="project" value="UniProtKB-SubCell"/>
</dbReference>
<dbReference type="InterPro" id="IPR050925">
    <property type="entry name" value="Rhomboid_protease_S54"/>
</dbReference>
<evidence type="ECO:0000256" key="4">
    <source>
        <dbReference type="ARBA" id="ARBA00022801"/>
    </source>
</evidence>
<dbReference type="SUPFAM" id="SSF144091">
    <property type="entry name" value="Rhomboid-like"/>
    <property type="match status" value="1"/>
</dbReference>
<feature type="transmembrane region" description="Helical" evidence="8">
    <location>
        <begin position="264"/>
        <end position="283"/>
    </location>
</feature>
<gene>
    <name evidence="10" type="ORF">ACHAXA_011306</name>
</gene>
<keyword evidence="5 8" id="KW-1133">Transmembrane helix</keyword>
<keyword evidence="11" id="KW-1185">Reference proteome</keyword>
<evidence type="ECO:0000256" key="2">
    <source>
        <dbReference type="ARBA" id="ARBA00009045"/>
    </source>
</evidence>
<keyword evidence="4" id="KW-0378">Hydrolase</keyword>
<evidence type="ECO:0000256" key="5">
    <source>
        <dbReference type="ARBA" id="ARBA00022989"/>
    </source>
</evidence>
<keyword evidence="3 8" id="KW-0812">Transmembrane</keyword>
<keyword evidence="6 8" id="KW-0472">Membrane</keyword>
<dbReference type="InterPro" id="IPR022764">
    <property type="entry name" value="Peptidase_S54_rhomboid_dom"/>
</dbReference>
<name>A0ABD3RWD0_9STRA</name>
<evidence type="ECO:0000256" key="8">
    <source>
        <dbReference type="SAM" id="Phobius"/>
    </source>
</evidence>
<proteinExistence type="inferred from homology"/>
<feature type="transmembrane region" description="Helical" evidence="8">
    <location>
        <begin position="208"/>
        <end position="228"/>
    </location>
</feature>